<organism evidence="2 3">
    <name type="scientific">Abeliophyllum distichum</name>
    <dbReference type="NCBI Taxonomy" id="126358"/>
    <lineage>
        <taxon>Eukaryota</taxon>
        <taxon>Viridiplantae</taxon>
        <taxon>Streptophyta</taxon>
        <taxon>Embryophyta</taxon>
        <taxon>Tracheophyta</taxon>
        <taxon>Spermatophyta</taxon>
        <taxon>Magnoliopsida</taxon>
        <taxon>eudicotyledons</taxon>
        <taxon>Gunneridae</taxon>
        <taxon>Pentapetalae</taxon>
        <taxon>asterids</taxon>
        <taxon>lamiids</taxon>
        <taxon>Lamiales</taxon>
        <taxon>Oleaceae</taxon>
        <taxon>Forsythieae</taxon>
        <taxon>Abeliophyllum</taxon>
    </lineage>
</organism>
<accession>A0ABD1VAD7</accession>
<feature type="coiled-coil region" evidence="1">
    <location>
        <begin position="12"/>
        <end position="39"/>
    </location>
</feature>
<proteinExistence type="predicted"/>
<dbReference type="AlphaFoldDB" id="A0ABD1VAD7"/>
<evidence type="ECO:0000313" key="3">
    <source>
        <dbReference type="Proteomes" id="UP001604336"/>
    </source>
</evidence>
<comment type="caution">
    <text evidence="2">The sequence shown here is derived from an EMBL/GenBank/DDBJ whole genome shotgun (WGS) entry which is preliminary data.</text>
</comment>
<reference evidence="3" key="1">
    <citation type="submission" date="2024-07" db="EMBL/GenBank/DDBJ databases">
        <title>Two chromosome-level genome assemblies of Korean endemic species Abeliophyllum distichum and Forsythia ovata (Oleaceae).</title>
        <authorList>
            <person name="Jang H."/>
        </authorList>
    </citation>
    <scope>NUCLEOTIDE SEQUENCE [LARGE SCALE GENOMIC DNA]</scope>
</reference>
<name>A0ABD1VAD7_9LAMI</name>
<sequence length="122" mass="13553">MQNNFKIINESNQALVSEKTSLQKKIASLEKEVVNLKMVYPKGTTEPKKSVASPAQTVAGKDFSNPLMAVDLPKVQQTQGTVNFPTNQIQQNISVHMQIWDTLGEPSDKFDYLVKYSPADPS</sequence>
<evidence type="ECO:0000256" key="1">
    <source>
        <dbReference type="SAM" id="Coils"/>
    </source>
</evidence>
<protein>
    <submittedName>
        <fullName evidence="2">Uncharacterized protein</fullName>
    </submittedName>
</protein>
<gene>
    <name evidence="2" type="ORF">Adt_07663</name>
</gene>
<dbReference type="Proteomes" id="UP001604336">
    <property type="component" value="Unassembled WGS sequence"/>
</dbReference>
<keyword evidence="3" id="KW-1185">Reference proteome</keyword>
<evidence type="ECO:0000313" key="2">
    <source>
        <dbReference type="EMBL" id="KAL2534312.1"/>
    </source>
</evidence>
<dbReference type="EMBL" id="JBFOLK010000002">
    <property type="protein sequence ID" value="KAL2534312.1"/>
    <property type="molecule type" value="Genomic_DNA"/>
</dbReference>
<keyword evidence="1" id="KW-0175">Coiled coil</keyword>